<gene>
    <name evidence="3" type="ORF">N1028_04960</name>
</gene>
<accession>A0AA42BSG6</accession>
<comment type="caution">
    <text evidence="3">The sequence shown here is derived from an EMBL/GenBank/DDBJ whole genome shotgun (WGS) entry which is preliminary data.</text>
</comment>
<feature type="region of interest" description="Disordered" evidence="1">
    <location>
        <begin position="1"/>
        <end position="24"/>
    </location>
</feature>
<feature type="region of interest" description="Disordered" evidence="1">
    <location>
        <begin position="167"/>
        <end position="205"/>
    </location>
</feature>
<name>A0AA42BSG6_9MICO</name>
<reference evidence="3" key="1">
    <citation type="submission" date="2022-08" db="EMBL/GenBank/DDBJ databases">
        <authorList>
            <person name="Deng Y."/>
            <person name="Han X.-F."/>
            <person name="Zhang Y.-Q."/>
        </authorList>
    </citation>
    <scope>NUCLEOTIDE SEQUENCE</scope>
    <source>
        <strain evidence="3">CPCC 203407</strain>
    </source>
</reference>
<evidence type="ECO:0000256" key="1">
    <source>
        <dbReference type="SAM" id="MobiDB-lite"/>
    </source>
</evidence>
<keyword evidence="4" id="KW-1185">Reference proteome</keyword>
<dbReference type="Pfam" id="PF19853">
    <property type="entry name" value="DUF6328"/>
    <property type="match status" value="1"/>
</dbReference>
<sequence length="205" mass="22035">MNQSRLPHDADVAPGDGRDETRNERLDRNWNEMLQELRVIQTGTQILTGFLLAAAFQSRFEDLDDYQRTVYLCLVVASILTTVFGLAPVSLHRTLFRQQAKERVVLVTDRILRLTMIGVALTLAGTAMLIFDFVLGRAGGIVAGAALLVVIVVLWVVVPGAVRRSHHEARAGAPDEPDAPGTPDAASAPDAPDTSGGPARSDGSV</sequence>
<feature type="transmembrane region" description="Helical" evidence="2">
    <location>
        <begin position="69"/>
        <end position="91"/>
    </location>
</feature>
<feature type="transmembrane region" description="Helical" evidence="2">
    <location>
        <begin position="111"/>
        <end position="135"/>
    </location>
</feature>
<keyword evidence="2" id="KW-1133">Transmembrane helix</keyword>
<proteinExistence type="predicted"/>
<dbReference type="AlphaFoldDB" id="A0AA42BSG6"/>
<evidence type="ECO:0000256" key="2">
    <source>
        <dbReference type="SAM" id="Phobius"/>
    </source>
</evidence>
<dbReference type="RefSeq" id="WP_259525714.1">
    <property type="nucleotide sequence ID" value="NZ_JANLCK010000002.1"/>
</dbReference>
<keyword evidence="2" id="KW-0812">Transmembrane</keyword>
<dbReference type="EMBL" id="JANLCK010000002">
    <property type="protein sequence ID" value="MCS5725240.1"/>
    <property type="molecule type" value="Genomic_DNA"/>
</dbReference>
<keyword evidence="2" id="KW-0472">Membrane</keyword>
<dbReference type="Proteomes" id="UP001165587">
    <property type="component" value="Unassembled WGS sequence"/>
</dbReference>
<feature type="transmembrane region" description="Helical" evidence="2">
    <location>
        <begin position="141"/>
        <end position="162"/>
    </location>
</feature>
<protein>
    <submittedName>
        <fullName evidence="3">DUF6328 family protein</fullName>
    </submittedName>
</protein>
<evidence type="ECO:0000313" key="3">
    <source>
        <dbReference type="EMBL" id="MCS5725240.1"/>
    </source>
</evidence>
<evidence type="ECO:0000313" key="4">
    <source>
        <dbReference type="Proteomes" id="UP001165587"/>
    </source>
</evidence>
<feature type="compositionally biased region" description="Low complexity" evidence="1">
    <location>
        <begin position="179"/>
        <end position="196"/>
    </location>
</feature>
<organism evidence="3 4">
    <name type="scientific">Herbiconiux oxytropis</name>
    <dbReference type="NCBI Taxonomy" id="2970915"/>
    <lineage>
        <taxon>Bacteria</taxon>
        <taxon>Bacillati</taxon>
        <taxon>Actinomycetota</taxon>
        <taxon>Actinomycetes</taxon>
        <taxon>Micrococcales</taxon>
        <taxon>Microbacteriaceae</taxon>
        <taxon>Herbiconiux</taxon>
    </lineage>
</organism>
<dbReference type="InterPro" id="IPR046291">
    <property type="entry name" value="DUF6328"/>
</dbReference>